<accession>A0AC34RRC9</accession>
<reference evidence="2" key="1">
    <citation type="submission" date="2022-11" db="UniProtKB">
        <authorList>
            <consortium name="WormBaseParasite"/>
        </authorList>
    </citation>
    <scope>IDENTIFICATION</scope>
</reference>
<evidence type="ECO:0000313" key="1">
    <source>
        <dbReference type="Proteomes" id="UP000887576"/>
    </source>
</evidence>
<name>A0AC34RRC9_9BILA</name>
<dbReference type="WBParaSite" id="JU765_v2.g923.t1">
    <property type="protein sequence ID" value="JU765_v2.g923.t1"/>
    <property type="gene ID" value="JU765_v2.g923"/>
</dbReference>
<protein>
    <submittedName>
        <fullName evidence="2">J domain-containing protein</fullName>
    </submittedName>
</protein>
<evidence type="ECO:0000313" key="2">
    <source>
        <dbReference type="WBParaSite" id="JU765_v2.g923.t1"/>
    </source>
</evidence>
<organism evidence="1 2">
    <name type="scientific">Panagrolaimus sp. JU765</name>
    <dbReference type="NCBI Taxonomy" id="591449"/>
    <lineage>
        <taxon>Eukaryota</taxon>
        <taxon>Metazoa</taxon>
        <taxon>Ecdysozoa</taxon>
        <taxon>Nematoda</taxon>
        <taxon>Chromadorea</taxon>
        <taxon>Rhabditida</taxon>
        <taxon>Tylenchina</taxon>
        <taxon>Panagrolaimomorpha</taxon>
        <taxon>Panagrolaimoidea</taxon>
        <taxon>Panagrolaimidae</taxon>
        <taxon>Panagrolaimus</taxon>
    </lineage>
</organism>
<dbReference type="Proteomes" id="UP000887576">
    <property type="component" value="Unplaced"/>
</dbReference>
<sequence length="417" mass="47973">MVVEANRDEAIACLQKAKEAMLAKDVPKMKRFIAKAKRLDPNCDVSAFLTSGAQKDHDSGSERPGPERSYSHDDHYEEADLRQRRRPSHGSAAKNTAAGDASSSQQRNRSRSRSGGRSEPEYSQEEKQAVDRIRHCKDYYEILQVSKDCTDVILKKRYRELALKLHPDKCKVPGSTDAFKALGNAYAVLSDSKKRAEYDQFGVEGPQAVHRHRYDGFDYDVGRGFEAEVSPEDIFEMFFGSGLAGARFNRHHRPTFHYRREEPQEAPSILMNFLQILPIIVLLFGGLFVQYLSGEPPYSLSRDGEYNVMRTTRDLRVTYYVKKNFEQEYRGKINQIEAHVDNEYINQLRMKCYKEKNNRETMLWSAKMRGDNLLWQKAQQINERTTPVSFPIIAKFLAICLLIKCTVASLIFIYPSR</sequence>
<proteinExistence type="predicted"/>